<dbReference type="InterPro" id="IPR008915">
    <property type="entry name" value="Peptidase_M50"/>
</dbReference>
<dbReference type="Pfam" id="PF02163">
    <property type="entry name" value="Peptidase_M50"/>
    <property type="match status" value="1"/>
</dbReference>
<dbReference type="RefSeq" id="WP_073353297.1">
    <property type="nucleotide sequence ID" value="NZ_FQUZ01000001.1"/>
</dbReference>
<protein>
    <recommendedName>
        <fullName evidence="11">Zinc metalloprotease</fullName>
        <ecNumber evidence="11">3.4.24.-</ecNumber>
    </recommendedName>
</protein>
<dbReference type="GO" id="GO:0046872">
    <property type="term" value="F:metal ion binding"/>
    <property type="evidence" value="ECO:0007669"/>
    <property type="project" value="UniProtKB-KW"/>
</dbReference>
<dbReference type="CDD" id="cd06163">
    <property type="entry name" value="S2P-M50_PDZ_RseP-like"/>
    <property type="match status" value="1"/>
</dbReference>
<dbReference type="PANTHER" id="PTHR42837">
    <property type="entry name" value="REGULATOR OF SIGMA-E PROTEASE RSEP"/>
    <property type="match status" value="1"/>
</dbReference>
<evidence type="ECO:0000256" key="2">
    <source>
        <dbReference type="ARBA" id="ARBA00004141"/>
    </source>
</evidence>
<evidence type="ECO:0000256" key="4">
    <source>
        <dbReference type="ARBA" id="ARBA00022670"/>
    </source>
</evidence>
<evidence type="ECO:0000256" key="6">
    <source>
        <dbReference type="ARBA" id="ARBA00022801"/>
    </source>
</evidence>
<evidence type="ECO:0000256" key="11">
    <source>
        <dbReference type="RuleBase" id="RU362031"/>
    </source>
</evidence>
<evidence type="ECO:0000313" key="13">
    <source>
        <dbReference type="EMBL" id="SHE30123.1"/>
    </source>
</evidence>
<proteinExistence type="inferred from homology"/>
<sequence length="454" mass="49311">MLTLLAFIVTLGLLVTVHEYGHYKVAKLCGVKVLRFSIGMGKPLLRWQRPGNETEFVIAALPLGGYVSMADETQAPVDEADRPRAFNNQPLRHRAAIVLAGPLANLLLAILFFAAINWWGSQQPVAVVGEPPAQSLAAQAGLQAGDRITAIQPTGKSSRTLASFDELHWALTHAALNHQDVVLQVQRGDRSASLDLPLSRLAANDLEHDTFERIGVRMADMPAVIRKVHPGGAAAQAGLQAGDAVHRIDDRPMANARQLIDTIARTGQSAQPEARTQLWQIERDGQPLSLYITPQPTERDGQTVGFINAQIGQAAFETVRVRYGPVEGLWRGITRTWDMSVLTLQMFGRMLIGEASLKNISGPVSIAQYAGQSASMGVEPFLNFLAIVSLSLAVLNLLPLPVLDGGHLMYYLWEAVTGKPVSGAWLEKLQRAGIVILLMLMSLAVFNDITRLLG</sequence>
<gene>
    <name evidence="13" type="ORF">SAMN02745117_00081</name>
</gene>
<keyword evidence="7 11" id="KW-0862">Zinc</keyword>
<keyword evidence="14" id="KW-1185">Reference proteome</keyword>
<keyword evidence="9 11" id="KW-0482">Metalloprotease</keyword>
<dbReference type="PROSITE" id="PS50106">
    <property type="entry name" value="PDZ"/>
    <property type="match status" value="1"/>
</dbReference>
<keyword evidence="4 13" id="KW-0645">Protease</keyword>
<feature type="transmembrane region" description="Helical" evidence="11">
    <location>
        <begin position="429"/>
        <end position="446"/>
    </location>
</feature>
<dbReference type="SUPFAM" id="SSF50156">
    <property type="entry name" value="PDZ domain-like"/>
    <property type="match status" value="2"/>
</dbReference>
<evidence type="ECO:0000256" key="7">
    <source>
        <dbReference type="ARBA" id="ARBA00022833"/>
    </source>
</evidence>
<dbReference type="InterPro" id="IPR004387">
    <property type="entry name" value="Pept_M50_Zn"/>
</dbReference>
<dbReference type="EC" id="3.4.24.-" evidence="11"/>
<dbReference type="OrthoDB" id="9782003at2"/>
<feature type="transmembrane region" description="Helical" evidence="11">
    <location>
        <begin position="381"/>
        <end position="403"/>
    </location>
</feature>
<dbReference type="InterPro" id="IPR001478">
    <property type="entry name" value="PDZ"/>
</dbReference>
<dbReference type="EMBL" id="FQUZ01000001">
    <property type="protein sequence ID" value="SHE30123.1"/>
    <property type="molecule type" value="Genomic_DNA"/>
</dbReference>
<accession>A0A1M4SD10</accession>
<dbReference type="NCBIfam" id="TIGR00054">
    <property type="entry name" value="RIP metalloprotease RseP"/>
    <property type="match status" value="1"/>
</dbReference>
<reference evidence="13 14" key="1">
    <citation type="submission" date="2016-11" db="EMBL/GenBank/DDBJ databases">
        <authorList>
            <person name="Jaros S."/>
            <person name="Januszkiewicz K."/>
            <person name="Wedrychowicz H."/>
        </authorList>
    </citation>
    <scope>NUCLEOTIDE SEQUENCE [LARGE SCALE GENOMIC DNA]</scope>
    <source>
        <strain evidence="13 14">DSM 16112</strain>
    </source>
</reference>
<evidence type="ECO:0000256" key="3">
    <source>
        <dbReference type="ARBA" id="ARBA00007931"/>
    </source>
</evidence>
<keyword evidence="10 11" id="KW-0472">Membrane</keyword>
<dbReference type="GO" id="GO:0006508">
    <property type="term" value="P:proteolysis"/>
    <property type="evidence" value="ECO:0007669"/>
    <property type="project" value="UniProtKB-KW"/>
</dbReference>
<evidence type="ECO:0000259" key="12">
    <source>
        <dbReference type="PROSITE" id="PS50106"/>
    </source>
</evidence>
<keyword evidence="6 11" id="KW-0378">Hydrolase</keyword>
<evidence type="ECO:0000256" key="10">
    <source>
        <dbReference type="ARBA" id="ARBA00023136"/>
    </source>
</evidence>
<keyword evidence="11" id="KW-0479">Metal-binding</keyword>
<feature type="transmembrane region" description="Helical" evidence="11">
    <location>
        <begin position="95"/>
        <end position="116"/>
    </location>
</feature>
<evidence type="ECO:0000256" key="1">
    <source>
        <dbReference type="ARBA" id="ARBA00001947"/>
    </source>
</evidence>
<evidence type="ECO:0000256" key="5">
    <source>
        <dbReference type="ARBA" id="ARBA00022692"/>
    </source>
</evidence>
<evidence type="ECO:0000313" key="14">
    <source>
        <dbReference type="Proteomes" id="UP000184327"/>
    </source>
</evidence>
<dbReference type="STRING" id="1122156.SAMN02745117_00081"/>
<name>A0A1M4SD10_9BURK</name>
<dbReference type="GO" id="GO:0004222">
    <property type="term" value="F:metalloendopeptidase activity"/>
    <property type="evidence" value="ECO:0007669"/>
    <property type="project" value="InterPro"/>
</dbReference>
<dbReference type="InterPro" id="IPR036034">
    <property type="entry name" value="PDZ_sf"/>
</dbReference>
<dbReference type="GO" id="GO:0016020">
    <property type="term" value="C:membrane"/>
    <property type="evidence" value="ECO:0007669"/>
    <property type="project" value="UniProtKB-SubCell"/>
</dbReference>
<comment type="similarity">
    <text evidence="3 11">Belongs to the peptidase M50B family.</text>
</comment>
<dbReference type="AlphaFoldDB" id="A0A1M4SD10"/>
<keyword evidence="8 11" id="KW-1133">Transmembrane helix</keyword>
<evidence type="ECO:0000256" key="8">
    <source>
        <dbReference type="ARBA" id="ARBA00022989"/>
    </source>
</evidence>
<keyword evidence="5 11" id="KW-0812">Transmembrane</keyword>
<evidence type="ECO:0000256" key="9">
    <source>
        <dbReference type="ARBA" id="ARBA00023049"/>
    </source>
</evidence>
<feature type="domain" description="PDZ" evidence="12">
    <location>
        <begin position="195"/>
        <end position="255"/>
    </location>
</feature>
<dbReference type="SMART" id="SM00228">
    <property type="entry name" value="PDZ"/>
    <property type="match status" value="2"/>
</dbReference>
<dbReference type="Proteomes" id="UP000184327">
    <property type="component" value="Unassembled WGS sequence"/>
</dbReference>
<dbReference type="PANTHER" id="PTHR42837:SF2">
    <property type="entry name" value="MEMBRANE METALLOPROTEASE ARASP2, CHLOROPLASTIC-RELATED"/>
    <property type="match status" value="1"/>
</dbReference>
<dbReference type="Gene3D" id="2.30.42.10">
    <property type="match status" value="2"/>
</dbReference>
<organism evidence="13 14">
    <name type="scientific">Lampropedia hyalina DSM 16112</name>
    <dbReference type="NCBI Taxonomy" id="1122156"/>
    <lineage>
        <taxon>Bacteria</taxon>
        <taxon>Pseudomonadati</taxon>
        <taxon>Pseudomonadota</taxon>
        <taxon>Betaproteobacteria</taxon>
        <taxon>Burkholderiales</taxon>
        <taxon>Comamonadaceae</taxon>
        <taxon>Lampropedia</taxon>
    </lineage>
</organism>
<comment type="cofactor">
    <cofactor evidence="1 11">
        <name>Zn(2+)</name>
        <dbReference type="ChEBI" id="CHEBI:29105"/>
    </cofactor>
</comment>
<comment type="subcellular location">
    <subcellularLocation>
        <location evidence="2">Membrane</location>
        <topology evidence="2">Multi-pass membrane protein</topology>
    </subcellularLocation>
</comment>